<dbReference type="GO" id="GO:0005886">
    <property type="term" value="C:plasma membrane"/>
    <property type="evidence" value="ECO:0007669"/>
    <property type="project" value="UniProtKB-SubCell"/>
</dbReference>
<comment type="similarity">
    <text evidence="2">Belongs to the MmpS family.</text>
</comment>
<evidence type="ECO:0000256" key="2">
    <source>
        <dbReference type="ARBA" id="ARBA00007531"/>
    </source>
</evidence>
<evidence type="ECO:0000313" key="9">
    <source>
        <dbReference type="Proteomes" id="UP000510682"/>
    </source>
</evidence>
<dbReference type="AlphaFoldDB" id="A0A7D6EDZ1"/>
<dbReference type="EMBL" id="CP059165">
    <property type="protein sequence ID" value="QLL10345.1"/>
    <property type="molecule type" value="Genomic_DNA"/>
</dbReference>
<evidence type="ECO:0000256" key="6">
    <source>
        <dbReference type="ARBA" id="ARBA00023136"/>
    </source>
</evidence>
<evidence type="ECO:0000256" key="4">
    <source>
        <dbReference type="ARBA" id="ARBA00022692"/>
    </source>
</evidence>
<feature type="transmembrane region" description="Helical" evidence="7">
    <location>
        <begin position="42"/>
        <end position="60"/>
    </location>
</feature>
<dbReference type="Pfam" id="PF05423">
    <property type="entry name" value="Mycobact_memb"/>
    <property type="match status" value="1"/>
</dbReference>
<dbReference type="Proteomes" id="UP000510682">
    <property type="component" value="Chromosome"/>
</dbReference>
<keyword evidence="3" id="KW-1003">Cell membrane</keyword>
<keyword evidence="4 7" id="KW-0812">Transmembrane</keyword>
<evidence type="ECO:0000256" key="1">
    <source>
        <dbReference type="ARBA" id="ARBA00004236"/>
    </source>
</evidence>
<protein>
    <submittedName>
        <fullName evidence="8">Transport acessory protein MmpS</fullName>
    </submittedName>
</protein>
<sequence length="177" mass="18740">MSGGSKLCGGLLQAGLVRERRWQAVAVQTGSLAGRGSRFLKRAWIPLVLVVVLAVSALVVSRLHKIFGSQDLNANAGQGIEIVQFNPKVVVYEVSGTPGATASINYWDADANTHQVDAAPLPWSLTISTTLPSVSANIMAQTDGSQIHCRITVDGVVREEKSSDGVNPQTFCLVKSA</sequence>
<organism evidence="8 9">
    <name type="scientific">Mycobacterium vicinigordonae</name>
    <dbReference type="NCBI Taxonomy" id="1719132"/>
    <lineage>
        <taxon>Bacteria</taxon>
        <taxon>Bacillati</taxon>
        <taxon>Actinomycetota</taxon>
        <taxon>Actinomycetes</taxon>
        <taxon>Mycobacteriales</taxon>
        <taxon>Mycobacteriaceae</taxon>
        <taxon>Mycobacterium</taxon>
    </lineage>
</organism>
<comment type="subcellular location">
    <subcellularLocation>
        <location evidence="1">Cell membrane</location>
    </subcellularLocation>
</comment>
<accession>A0A7D6EDZ1</accession>
<reference evidence="8" key="2">
    <citation type="submission" date="2020-07" db="EMBL/GenBank/DDBJ databases">
        <authorList>
            <person name="Yu X."/>
        </authorList>
    </citation>
    <scope>NUCLEOTIDE SEQUENCE [LARGE SCALE GENOMIC DNA]</scope>
    <source>
        <strain evidence="8">24T</strain>
    </source>
</reference>
<evidence type="ECO:0000313" key="8">
    <source>
        <dbReference type="EMBL" id="QLL10345.1"/>
    </source>
</evidence>
<dbReference type="InterPro" id="IPR008693">
    <property type="entry name" value="MmpS"/>
</dbReference>
<dbReference type="KEGG" id="mgor:H0P51_18925"/>
<gene>
    <name evidence="8" type="ORF">H0P51_18925</name>
</gene>
<dbReference type="Gene3D" id="2.60.40.2880">
    <property type="entry name" value="MmpS1-5, C-terminal soluble domain"/>
    <property type="match status" value="1"/>
</dbReference>
<reference evidence="8" key="1">
    <citation type="submission" date="2020-07" db="EMBL/GenBank/DDBJ databases">
        <title>Description of Mycobacterium gordonae subsp. intergordonae subsp.nov. and Mycobacterium gordonae subsp. gordonae subsp. nov.</title>
        <authorList>
            <person name="Huang H."/>
        </authorList>
    </citation>
    <scope>NUCLEOTIDE SEQUENCE [LARGE SCALE GENOMIC DNA]</scope>
    <source>
        <strain evidence="8">24T</strain>
    </source>
</reference>
<evidence type="ECO:0000256" key="7">
    <source>
        <dbReference type="SAM" id="Phobius"/>
    </source>
</evidence>
<evidence type="ECO:0000256" key="3">
    <source>
        <dbReference type="ARBA" id="ARBA00022475"/>
    </source>
</evidence>
<proteinExistence type="inferred from homology"/>
<dbReference type="InterPro" id="IPR038468">
    <property type="entry name" value="MmpS_C"/>
</dbReference>
<evidence type="ECO:0000256" key="5">
    <source>
        <dbReference type="ARBA" id="ARBA00022989"/>
    </source>
</evidence>
<name>A0A7D6EDZ1_9MYCO</name>
<keyword evidence="5 7" id="KW-1133">Transmembrane helix</keyword>
<keyword evidence="6 7" id="KW-0472">Membrane</keyword>
<keyword evidence="9" id="KW-1185">Reference proteome</keyword>